<comment type="caution">
    <text evidence="1">The sequence shown here is derived from an EMBL/GenBank/DDBJ whole genome shotgun (WGS) entry which is preliminary data.</text>
</comment>
<proteinExistence type="predicted"/>
<evidence type="ECO:0000313" key="1">
    <source>
        <dbReference type="EMBL" id="TNJ59638.1"/>
    </source>
</evidence>
<gene>
    <name evidence="1" type="ORF">FE784_37065</name>
</gene>
<reference evidence="1 2" key="1">
    <citation type="submission" date="2019-05" db="EMBL/GenBank/DDBJ databases">
        <title>We sequenced the genome of Paenibacillus hemerocallicola KCTC 33185 for further insight into its adaptation and study the phylogeny of Paenibacillus.</title>
        <authorList>
            <person name="Narsing Rao M.P."/>
        </authorList>
    </citation>
    <scope>NUCLEOTIDE SEQUENCE [LARGE SCALE GENOMIC DNA]</scope>
    <source>
        <strain evidence="1 2">KCTC 33185</strain>
    </source>
</reference>
<dbReference type="Proteomes" id="UP000307943">
    <property type="component" value="Unassembled WGS sequence"/>
</dbReference>
<organism evidence="1 2">
    <name type="scientific">Paenibacillus hemerocallicola</name>
    <dbReference type="NCBI Taxonomy" id="1172614"/>
    <lineage>
        <taxon>Bacteria</taxon>
        <taxon>Bacillati</taxon>
        <taxon>Bacillota</taxon>
        <taxon>Bacilli</taxon>
        <taxon>Bacillales</taxon>
        <taxon>Paenibacillaceae</taxon>
        <taxon>Paenibacillus</taxon>
    </lineage>
</organism>
<dbReference type="RefSeq" id="WP_139607305.1">
    <property type="nucleotide sequence ID" value="NZ_VDCQ01000091.1"/>
</dbReference>
<accession>A0A5C4SZ02</accession>
<dbReference type="OrthoDB" id="2604994at2"/>
<evidence type="ECO:0000313" key="2">
    <source>
        <dbReference type="Proteomes" id="UP000307943"/>
    </source>
</evidence>
<dbReference type="EMBL" id="VDCQ01000091">
    <property type="protein sequence ID" value="TNJ59638.1"/>
    <property type="molecule type" value="Genomic_DNA"/>
</dbReference>
<sequence length="153" mass="17177">MLGVQTTDPLPDLYRTELQQCRIGSMELFRFDCEPIRIRHPGNGGESDCGYLKISGNGMNGWGACRLACMKQPFDLVQWASVFINLKGLSIPDAFRYIQCKEEAWGAARASLAAAALTDLATKLQFPSPPERHDDLSLERPYLIEHSKSYFSF</sequence>
<protein>
    <submittedName>
        <fullName evidence="1">Uncharacterized protein</fullName>
    </submittedName>
</protein>
<name>A0A5C4SZ02_9BACL</name>
<keyword evidence="2" id="KW-1185">Reference proteome</keyword>
<dbReference type="AlphaFoldDB" id="A0A5C4SZ02"/>